<gene>
    <name evidence="1" type="ORF">F383_38444</name>
</gene>
<comment type="caution">
    <text evidence="1">The sequence shown here is derived from an EMBL/GenBank/DDBJ whole genome shotgun (WGS) entry which is preliminary data.</text>
</comment>
<protein>
    <submittedName>
        <fullName evidence="1">Uncharacterized protein</fullName>
    </submittedName>
</protein>
<keyword evidence="2" id="KW-1185">Reference proteome</keyword>
<proteinExistence type="predicted"/>
<evidence type="ECO:0000313" key="2">
    <source>
        <dbReference type="Proteomes" id="UP000032142"/>
    </source>
</evidence>
<evidence type="ECO:0000313" key="1">
    <source>
        <dbReference type="EMBL" id="KHF99626.1"/>
    </source>
</evidence>
<organism evidence="1 2">
    <name type="scientific">Gossypium arboreum</name>
    <name type="common">Tree cotton</name>
    <name type="synonym">Gossypium nanking</name>
    <dbReference type="NCBI Taxonomy" id="29729"/>
    <lineage>
        <taxon>Eukaryota</taxon>
        <taxon>Viridiplantae</taxon>
        <taxon>Streptophyta</taxon>
        <taxon>Embryophyta</taxon>
        <taxon>Tracheophyta</taxon>
        <taxon>Spermatophyta</taxon>
        <taxon>Magnoliopsida</taxon>
        <taxon>eudicotyledons</taxon>
        <taxon>Gunneridae</taxon>
        <taxon>Pentapetalae</taxon>
        <taxon>rosids</taxon>
        <taxon>malvids</taxon>
        <taxon>Malvales</taxon>
        <taxon>Malvaceae</taxon>
        <taxon>Malvoideae</taxon>
        <taxon>Gossypium</taxon>
    </lineage>
</organism>
<dbReference type="AlphaFoldDB" id="A0A0B0MGV9"/>
<dbReference type="EMBL" id="JRRC01087106">
    <property type="protein sequence ID" value="KHF99626.1"/>
    <property type="molecule type" value="Genomic_DNA"/>
</dbReference>
<reference evidence="2" key="1">
    <citation type="submission" date="2014-09" db="EMBL/GenBank/DDBJ databases">
        <authorList>
            <person name="Mudge J."/>
            <person name="Ramaraj T."/>
            <person name="Lindquist I.E."/>
            <person name="Bharti A.K."/>
            <person name="Sundararajan A."/>
            <person name="Cameron C.T."/>
            <person name="Woodward J.E."/>
            <person name="May G.D."/>
            <person name="Brubaker C."/>
            <person name="Broadhvest J."/>
            <person name="Wilkins T.A."/>
        </authorList>
    </citation>
    <scope>NUCLEOTIDE SEQUENCE</scope>
    <source>
        <strain evidence="2">cv. AKA8401</strain>
    </source>
</reference>
<accession>A0A0B0MGV9</accession>
<sequence length="50" mass="5775">MIAYIVQCQCPRRGLTCYLISMLLSQTGSYMNQIQRNHISTPTSQTWSYS</sequence>
<dbReference type="Proteomes" id="UP000032142">
    <property type="component" value="Unassembled WGS sequence"/>
</dbReference>
<name>A0A0B0MGV9_GOSAR</name>